<dbReference type="Pfam" id="PF07885">
    <property type="entry name" value="Ion_trans_2"/>
    <property type="match status" value="1"/>
</dbReference>
<comment type="caution">
    <text evidence="3">The sequence shown here is derived from an EMBL/GenBank/DDBJ whole genome shotgun (WGS) entry which is preliminary data.</text>
</comment>
<dbReference type="RefSeq" id="WP_387977299.1">
    <property type="nucleotide sequence ID" value="NZ_JBHRWO010000012.1"/>
</dbReference>
<accession>A0ABV7Q2G1</accession>
<dbReference type="Proteomes" id="UP001595712">
    <property type="component" value="Unassembled WGS sequence"/>
</dbReference>
<feature type="transmembrane region" description="Helical" evidence="1">
    <location>
        <begin position="50"/>
        <end position="69"/>
    </location>
</feature>
<keyword evidence="3" id="KW-0813">Transport</keyword>
<keyword evidence="3" id="KW-0406">Ion transport</keyword>
<reference evidence="4" key="1">
    <citation type="journal article" date="2019" name="Int. J. Syst. Evol. Microbiol.">
        <title>The Global Catalogue of Microorganisms (GCM) 10K type strain sequencing project: providing services to taxonomists for standard genome sequencing and annotation.</title>
        <authorList>
            <consortium name="The Broad Institute Genomics Platform"/>
            <consortium name="The Broad Institute Genome Sequencing Center for Infectious Disease"/>
            <person name="Wu L."/>
            <person name="Ma J."/>
        </authorList>
    </citation>
    <scope>NUCLEOTIDE SEQUENCE [LARGE SCALE GENOMIC DNA]</scope>
    <source>
        <strain evidence="4">CGMCC 4.7396</strain>
    </source>
</reference>
<dbReference type="GO" id="GO:0034220">
    <property type="term" value="P:monoatomic ion transmembrane transport"/>
    <property type="evidence" value="ECO:0007669"/>
    <property type="project" value="UniProtKB-KW"/>
</dbReference>
<protein>
    <submittedName>
        <fullName evidence="3">Potassium channel family protein</fullName>
    </submittedName>
</protein>
<feature type="transmembrane region" description="Helical" evidence="1">
    <location>
        <begin position="145"/>
        <end position="166"/>
    </location>
</feature>
<evidence type="ECO:0000256" key="1">
    <source>
        <dbReference type="SAM" id="Phobius"/>
    </source>
</evidence>
<dbReference type="InterPro" id="IPR013099">
    <property type="entry name" value="K_chnl_dom"/>
</dbReference>
<dbReference type="Gene3D" id="1.10.287.70">
    <property type="match status" value="1"/>
</dbReference>
<proteinExistence type="predicted"/>
<evidence type="ECO:0000313" key="4">
    <source>
        <dbReference type="Proteomes" id="UP001595712"/>
    </source>
</evidence>
<dbReference type="SUPFAM" id="SSF81324">
    <property type="entry name" value="Voltage-gated potassium channels"/>
    <property type="match status" value="1"/>
</dbReference>
<organism evidence="3 4">
    <name type="scientific">Glycomyces rhizosphaerae</name>
    <dbReference type="NCBI Taxonomy" id="2054422"/>
    <lineage>
        <taxon>Bacteria</taxon>
        <taxon>Bacillati</taxon>
        <taxon>Actinomycetota</taxon>
        <taxon>Actinomycetes</taxon>
        <taxon>Glycomycetales</taxon>
        <taxon>Glycomycetaceae</taxon>
        <taxon>Glycomyces</taxon>
    </lineage>
</organism>
<evidence type="ECO:0000259" key="2">
    <source>
        <dbReference type="Pfam" id="PF07885"/>
    </source>
</evidence>
<sequence>MQDKHSGVEKEHMGRRRFPYALRWLLACVALVVVFAVVPIRAEPDTGVLIVRWCVTVVMLAVLTIAIRWQAVRQLREPDAPLGALVVGILAGLLLFALIDYGLAVHRPEQFDGLDTRVDGLYFALSTLLTVGFGDVSAQGQTARVVLCVQMAFNITAIAGSASLVAGKLAERARTHDRRDR</sequence>
<keyword evidence="4" id="KW-1185">Reference proteome</keyword>
<feature type="transmembrane region" description="Helical" evidence="1">
    <location>
        <begin position="81"/>
        <end position="101"/>
    </location>
</feature>
<gene>
    <name evidence="3" type="ORF">ACFO8M_15900</name>
</gene>
<evidence type="ECO:0000313" key="3">
    <source>
        <dbReference type="EMBL" id="MFC3493964.1"/>
    </source>
</evidence>
<keyword evidence="1" id="KW-0812">Transmembrane</keyword>
<dbReference type="EMBL" id="JBHRWO010000012">
    <property type="protein sequence ID" value="MFC3493964.1"/>
    <property type="molecule type" value="Genomic_DNA"/>
</dbReference>
<name>A0ABV7Q2G1_9ACTN</name>
<keyword evidence="3" id="KW-0407">Ion channel</keyword>
<feature type="transmembrane region" description="Helical" evidence="1">
    <location>
        <begin position="20"/>
        <end position="38"/>
    </location>
</feature>
<keyword evidence="1" id="KW-0472">Membrane</keyword>
<keyword evidence="1" id="KW-1133">Transmembrane helix</keyword>
<feature type="domain" description="Potassium channel" evidence="2">
    <location>
        <begin position="95"/>
        <end position="167"/>
    </location>
</feature>